<feature type="region of interest" description="Disordered" evidence="1">
    <location>
        <begin position="159"/>
        <end position="191"/>
    </location>
</feature>
<comment type="caution">
    <text evidence="4">The sequence shown here is derived from an EMBL/GenBank/DDBJ whole genome shotgun (WGS) entry which is preliminary data.</text>
</comment>
<evidence type="ECO:0000259" key="2">
    <source>
        <dbReference type="PROSITE" id="PS50943"/>
    </source>
</evidence>
<reference evidence="4" key="3">
    <citation type="submission" date="2016-08" db="EMBL/GenBank/DDBJ databases">
        <title>Sequencing, Assembly and Comparative Genomics of S. aureofaciens ATCC 10762.</title>
        <authorList>
            <person name="Gradnigo J.S."/>
            <person name="Johnson N."/>
            <person name="Somerville G.A."/>
        </authorList>
    </citation>
    <scope>NUCLEOTIDE SEQUENCE [LARGE SCALE GENOMIC DNA]</scope>
    <source>
        <strain evidence="4">ATCC 10762</strain>
    </source>
</reference>
<dbReference type="OrthoDB" id="3829505at2"/>
<protein>
    <recommendedName>
        <fullName evidence="2">HTH cro/C1-type domain-containing protein</fullName>
    </recommendedName>
</protein>
<evidence type="ECO:0000313" key="5">
    <source>
        <dbReference type="Proteomes" id="UP000037395"/>
    </source>
</evidence>
<dbReference type="RefSeq" id="WP_030557484.1">
    <property type="nucleotide sequence ID" value="NZ_BMUB01000031.1"/>
</dbReference>
<accession>A0A8H9HZY6</accession>
<name>A0A1E7NEZ5_KITAU</name>
<dbReference type="SUPFAM" id="SSF47413">
    <property type="entry name" value="lambda repressor-like DNA-binding domains"/>
    <property type="match status" value="1"/>
</dbReference>
<proteinExistence type="predicted"/>
<dbReference type="InterPro" id="IPR010982">
    <property type="entry name" value="Lambda_DNA-bd_dom_sf"/>
</dbReference>
<dbReference type="EMBL" id="JPRF03000002">
    <property type="protein sequence ID" value="OEV39063.1"/>
    <property type="molecule type" value="Genomic_DNA"/>
</dbReference>
<evidence type="ECO:0000313" key="3">
    <source>
        <dbReference type="EMBL" id="GGV03841.1"/>
    </source>
</evidence>
<dbReference type="KEGG" id="kau:B6264_30655"/>
<evidence type="ECO:0000313" key="4">
    <source>
        <dbReference type="EMBL" id="OEV39063.1"/>
    </source>
</evidence>
<dbReference type="Proteomes" id="UP000610124">
    <property type="component" value="Unassembled WGS sequence"/>
</dbReference>
<dbReference type="Pfam" id="PF13560">
    <property type="entry name" value="HTH_31"/>
    <property type="match status" value="1"/>
</dbReference>
<evidence type="ECO:0000256" key="1">
    <source>
        <dbReference type="SAM" id="MobiDB-lite"/>
    </source>
</evidence>
<dbReference type="InterPro" id="IPR001387">
    <property type="entry name" value="Cro/C1-type_HTH"/>
</dbReference>
<feature type="domain" description="HTH cro/C1-type" evidence="2">
    <location>
        <begin position="198"/>
        <end position="252"/>
    </location>
</feature>
<reference evidence="3" key="1">
    <citation type="journal article" date="2014" name="Int. J. Syst. Evol. Microbiol.">
        <title>Complete genome sequence of Corynebacterium casei LMG S-19264T (=DSM 44701T), isolated from a smear-ripened cheese.</title>
        <authorList>
            <consortium name="US DOE Joint Genome Institute (JGI-PGF)"/>
            <person name="Walter F."/>
            <person name="Albersmeier A."/>
            <person name="Kalinowski J."/>
            <person name="Ruckert C."/>
        </authorList>
    </citation>
    <scope>NUCLEOTIDE SEQUENCE</scope>
    <source>
        <strain evidence="3">JCM 4434</strain>
    </source>
</reference>
<dbReference type="Proteomes" id="UP000037395">
    <property type="component" value="Unassembled WGS sequence"/>
</dbReference>
<reference evidence="3" key="5">
    <citation type="submission" date="2020-09" db="EMBL/GenBank/DDBJ databases">
        <authorList>
            <person name="Sun Q."/>
            <person name="Ohkuma M."/>
        </authorList>
    </citation>
    <scope>NUCLEOTIDE SEQUENCE</scope>
    <source>
        <strain evidence="3">JCM 4434</strain>
    </source>
</reference>
<dbReference type="AlphaFoldDB" id="A0A1E7NEZ5"/>
<gene>
    <name evidence="3" type="ORF">GCM10010502_68240</name>
    <name evidence="4" type="ORF">HS99_0018370</name>
</gene>
<dbReference type="SMART" id="SM00530">
    <property type="entry name" value="HTH_XRE"/>
    <property type="match status" value="1"/>
</dbReference>
<keyword evidence="5" id="KW-1185">Reference proteome</keyword>
<dbReference type="EMBL" id="BMUB01000031">
    <property type="protein sequence ID" value="GGV03841.1"/>
    <property type="molecule type" value="Genomic_DNA"/>
</dbReference>
<organism evidence="4 5">
    <name type="scientific">Kitasatospora aureofaciens</name>
    <name type="common">Streptomyces aureofaciens</name>
    <dbReference type="NCBI Taxonomy" id="1894"/>
    <lineage>
        <taxon>Bacteria</taxon>
        <taxon>Bacillati</taxon>
        <taxon>Actinomycetota</taxon>
        <taxon>Actinomycetes</taxon>
        <taxon>Kitasatosporales</taxon>
        <taxon>Streptomycetaceae</taxon>
        <taxon>Kitasatospora</taxon>
    </lineage>
</organism>
<sequence length="374" mass="40774">MPEPEIIIQLCEYCEGEFTRTSAKGRPRRFCKAACRAKASRAAARRRAGSSPAGVVGEYDVTVSRLALQAMTLARRLQKLSESGDERPGPCAGLELVAQLRDEVDALTAAVVLQARERRVRWPMVAEILEVSADTARSRWSLERGGRLLQLHQQRRRAASQAAARRRADAERKRHGPGLHALPVGAPTDPEAQLTSALSHLQRASGKSIRRVAEETELSASFVSRLFSGERFPSWPTVEQVVSVLGGEPEQVRTLWQAARGEELPRPFLPGRPTARAEAAAGLQAAVQGLHLASARPSEREIASRAPRPVTTTQVASVLHGSLVDWPVVAAVVEALRGHPDQVRPWWECVQLSLNPYWTPQQGSFTAISAGAFG</sequence>
<accession>A0A1E7NEZ5</accession>
<dbReference type="CDD" id="cd00093">
    <property type="entry name" value="HTH_XRE"/>
    <property type="match status" value="1"/>
</dbReference>
<dbReference type="GeneID" id="97489719"/>
<reference evidence="4 5" key="2">
    <citation type="submission" date="2014-07" db="EMBL/GenBank/DDBJ databases">
        <authorList>
            <person name="Zhang J.E."/>
            <person name="Yang H."/>
            <person name="Guo J."/>
            <person name="Deng Z."/>
            <person name="Luo H."/>
            <person name="Luo M."/>
            <person name="Zhao B."/>
        </authorList>
    </citation>
    <scope>NUCLEOTIDE SEQUENCE [LARGE SCALE GENOMIC DNA]</scope>
    <source>
        <strain evidence="4">ATCC 10762</strain>
        <strain evidence="5">ATCC 10762 / DSM 40127 / CCM 3239 / JCM 4008 / LMG 5968 / NBRC 12843 / NCIMB 8234 / A-377</strain>
    </source>
</reference>
<dbReference type="PROSITE" id="PS50943">
    <property type="entry name" value="HTH_CROC1"/>
    <property type="match status" value="1"/>
</dbReference>
<dbReference type="GO" id="GO:0003677">
    <property type="term" value="F:DNA binding"/>
    <property type="evidence" value="ECO:0007669"/>
    <property type="project" value="InterPro"/>
</dbReference>
<reference evidence="5" key="4">
    <citation type="submission" date="2016-08" db="EMBL/GenBank/DDBJ databases">
        <title>Sequencing, assembly and comparative genomics of S. aureofaciens ATCC 10762.</title>
        <authorList>
            <person name="Gradnigo J.S."/>
            <person name="Johnson N."/>
            <person name="Somerville G.A."/>
        </authorList>
    </citation>
    <scope>NUCLEOTIDE SEQUENCE [LARGE SCALE GENOMIC DNA]</scope>
    <source>
        <strain evidence="5">ATCC 10762 / DSM 40127 / CCM 3239 / JCM 4008 / LMG 5968 / NBRC 12843 / NCIMB 8234 / A-377</strain>
    </source>
</reference>